<dbReference type="InterPro" id="IPR030995">
    <property type="entry name" value="SoxZ"/>
</dbReference>
<evidence type="ECO:0000313" key="2">
    <source>
        <dbReference type="EMBL" id="MFD1265154.1"/>
    </source>
</evidence>
<dbReference type="InterPro" id="IPR014756">
    <property type="entry name" value="Ig_E-set"/>
</dbReference>
<sequence>MTNPTRIRAIAKDGITEVRMRMSHDMETGQRRSASGELIPAHFITSVTVRHKDRVVLAAEFSTSVSANPSLAFRFEGGAKGDELSVSWVDNRGEGRSDTVQIA</sequence>
<gene>
    <name evidence="2" type="primary">soxZ</name>
    <name evidence="2" type="ORF">ACFQ4M_16380</name>
</gene>
<dbReference type="NCBIfam" id="TIGR04490">
    <property type="entry name" value="SoxZ_true"/>
    <property type="match status" value="1"/>
</dbReference>
<accession>A0ABW3WH46</accession>
<evidence type="ECO:0000259" key="1">
    <source>
        <dbReference type="Pfam" id="PF08770"/>
    </source>
</evidence>
<name>A0ABW3WH46_9RHOO</name>
<reference evidence="3" key="1">
    <citation type="journal article" date="2019" name="Int. J. Syst. Evol. Microbiol.">
        <title>The Global Catalogue of Microorganisms (GCM) 10K type strain sequencing project: providing services to taxonomists for standard genome sequencing and annotation.</title>
        <authorList>
            <consortium name="The Broad Institute Genomics Platform"/>
            <consortium name="The Broad Institute Genome Sequencing Center for Infectious Disease"/>
            <person name="Wu L."/>
            <person name="Ma J."/>
        </authorList>
    </citation>
    <scope>NUCLEOTIDE SEQUENCE [LARGE SCALE GENOMIC DNA]</scope>
    <source>
        <strain evidence="3">CCUG 48884</strain>
    </source>
</reference>
<evidence type="ECO:0000313" key="3">
    <source>
        <dbReference type="Proteomes" id="UP001597158"/>
    </source>
</evidence>
<dbReference type="InterPro" id="IPR014880">
    <property type="entry name" value="SoxZ_dom"/>
</dbReference>
<dbReference type="Gene3D" id="2.60.40.10">
    <property type="entry name" value="Immunoglobulins"/>
    <property type="match status" value="1"/>
</dbReference>
<dbReference type="Pfam" id="PF08770">
    <property type="entry name" value="SoxZ"/>
    <property type="match status" value="1"/>
</dbReference>
<dbReference type="RefSeq" id="WP_002938210.1">
    <property type="nucleotide sequence ID" value="NZ_JARQZE010000001.1"/>
</dbReference>
<protein>
    <submittedName>
        <fullName evidence="2">Thiosulfate oxidation carrier complex protein SoxZ</fullName>
    </submittedName>
</protein>
<dbReference type="SUPFAM" id="SSF81296">
    <property type="entry name" value="E set domains"/>
    <property type="match status" value="1"/>
</dbReference>
<dbReference type="EMBL" id="JBHTMC010000027">
    <property type="protein sequence ID" value="MFD1265154.1"/>
    <property type="molecule type" value="Genomic_DNA"/>
</dbReference>
<organism evidence="2 3">
    <name type="scientific">Thauera mechernichensis</name>
    <dbReference type="NCBI Taxonomy" id="82788"/>
    <lineage>
        <taxon>Bacteria</taxon>
        <taxon>Pseudomonadati</taxon>
        <taxon>Pseudomonadota</taxon>
        <taxon>Betaproteobacteria</taxon>
        <taxon>Rhodocyclales</taxon>
        <taxon>Zoogloeaceae</taxon>
        <taxon>Thauera</taxon>
    </lineage>
</organism>
<comment type="caution">
    <text evidence="2">The sequence shown here is derived from an EMBL/GenBank/DDBJ whole genome shotgun (WGS) entry which is preliminary data.</text>
</comment>
<feature type="domain" description="Sulphur oxidation protein SoxZ" evidence="1">
    <location>
        <begin position="9"/>
        <end position="100"/>
    </location>
</feature>
<dbReference type="Proteomes" id="UP001597158">
    <property type="component" value="Unassembled WGS sequence"/>
</dbReference>
<keyword evidence="3" id="KW-1185">Reference proteome</keyword>
<proteinExistence type="predicted"/>
<dbReference type="InterPro" id="IPR013783">
    <property type="entry name" value="Ig-like_fold"/>
</dbReference>